<sequence>MAPTPAHLRAFYTNSHISYGLGIDFTLRLDTVLDSYYLDKLDRVALPPSAFQLQSTPDSGCRDLCRRQAPDNAPAIATELDTPPPPYTPSLALHAPTLGVSDSPNPGVTGASTPPPSPMLGEHSANMARVAQGRVVVVVVLISVVVLAAVAGAGHVMLKRRGGRIAAATPVLVRKKHPRKLKMAQGIKGGPQRKRSKVDYDDSTWGTPAAAKVKSMIFGRSTEKDGPDLDWVVVQGLAPIQETLAHTDTASSVLPVAEATELHVTNPDLEDQDYMAMPAFPSGGSFVDQGTVLSTIEEADEQDVSEVALAAMDSSEDPLTFDSQEVADIAHALGLALQTYSGSASTLESGPGSRNRCSLAVSPEDTILAAMALRSGMESVSVRAKALGRPRKASNASTMTSGSNDGVTFSPISSTFSSATSFSSEQADEGTEDHGGLLFEVRRAQPRSMEFGRGIVVSVASVSDLKSKAEDSQDSLPRFVVSASTSSENDMHYILGSRSIAKGDSVTAINPAHLSAYSSGTLMSLDDFPSPPVLLDAVKRISTSLTSEIENSLNMTLANKPYLTRSSEQPAIGALLDGAQREERLMLELKRRLQEKLEDRQVADQDSENIYIL</sequence>
<reference evidence="4 5" key="1">
    <citation type="submission" date="2019-02" db="EMBL/GenBank/DDBJ databases">
        <title>Genome sequencing of the rare red list fungi Dentipellis fragilis.</title>
        <authorList>
            <person name="Buettner E."/>
            <person name="Kellner H."/>
        </authorList>
    </citation>
    <scope>NUCLEOTIDE SEQUENCE [LARGE SCALE GENOMIC DNA]</scope>
    <source>
        <strain evidence="4 5">DSM 105465</strain>
    </source>
</reference>
<evidence type="ECO:0000256" key="2">
    <source>
        <dbReference type="SAM" id="MobiDB-lite"/>
    </source>
</evidence>
<evidence type="ECO:0000256" key="3">
    <source>
        <dbReference type="SAM" id="Phobius"/>
    </source>
</evidence>
<protein>
    <recommendedName>
        <fullName evidence="6">Transmembrane protein</fullName>
    </recommendedName>
</protein>
<evidence type="ECO:0008006" key="6">
    <source>
        <dbReference type="Google" id="ProtNLM"/>
    </source>
</evidence>
<keyword evidence="3" id="KW-1133">Transmembrane helix</keyword>
<name>A0A4Y9YY74_9AGAM</name>
<gene>
    <name evidence="4" type="ORF">EVG20_g4013</name>
</gene>
<feature type="region of interest" description="Disordered" evidence="2">
    <location>
        <begin position="98"/>
        <end position="122"/>
    </location>
</feature>
<evidence type="ECO:0000313" key="4">
    <source>
        <dbReference type="EMBL" id="TFY67232.1"/>
    </source>
</evidence>
<organism evidence="4 5">
    <name type="scientific">Dentipellis fragilis</name>
    <dbReference type="NCBI Taxonomy" id="205917"/>
    <lineage>
        <taxon>Eukaryota</taxon>
        <taxon>Fungi</taxon>
        <taxon>Dikarya</taxon>
        <taxon>Basidiomycota</taxon>
        <taxon>Agaricomycotina</taxon>
        <taxon>Agaricomycetes</taxon>
        <taxon>Russulales</taxon>
        <taxon>Hericiaceae</taxon>
        <taxon>Dentipellis</taxon>
    </lineage>
</organism>
<proteinExistence type="predicted"/>
<keyword evidence="5" id="KW-1185">Reference proteome</keyword>
<accession>A0A4Y9YY74</accession>
<feature type="compositionally biased region" description="Polar residues" evidence="2">
    <location>
        <begin position="100"/>
        <end position="112"/>
    </location>
</feature>
<evidence type="ECO:0000256" key="1">
    <source>
        <dbReference type="SAM" id="Coils"/>
    </source>
</evidence>
<evidence type="ECO:0000313" key="5">
    <source>
        <dbReference type="Proteomes" id="UP000298327"/>
    </source>
</evidence>
<keyword evidence="3" id="KW-0472">Membrane</keyword>
<dbReference type="OrthoDB" id="3169869at2759"/>
<comment type="caution">
    <text evidence="4">The sequence shown here is derived from an EMBL/GenBank/DDBJ whole genome shotgun (WGS) entry which is preliminary data.</text>
</comment>
<keyword evidence="3" id="KW-0812">Transmembrane</keyword>
<dbReference type="Proteomes" id="UP000298327">
    <property type="component" value="Unassembled WGS sequence"/>
</dbReference>
<feature type="transmembrane region" description="Helical" evidence="3">
    <location>
        <begin position="135"/>
        <end position="158"/>
    </location>
</feature>
<feature type="coiled-coil region" evidence="1">
    <location>
        <begin position="576"/>
        <end position="606"/>
    </location>
</feature>
<keyword evidence="1" id="KW-0175">Coiled coil</keyword>
<dbReference type="AlphaFoldDB" id="A0A4Y9YY74"/>
<dbReference type="EMBL" id="SEOQ01000196">
    <property type="protein sequence ID" value="TFY67232.1"/>
    <property type="molecule type" value="Genomic_DNA"/>
</dbReference>